<feature type="domain" description="Peptidase M16 N-terminal" evidence="9">
    <location>
        <begin position="23"/>
        <end position="132"/>
    </location>
</feature>
<evidence type="ECO:0000256" key="8">
    <source>
        <dbReference type="RuleBase" id="RU004447"/>
    </source>
</evidence>
<dbReference type="Proteomes" id="UP000217944">
    <property type="component" value="Unassembled WGS sequence"/>
</dbReference>
<evidence type="ECO:0000256" key="2">
    <source>
        <dbReference type="ARBA" id="ARBA00007261"/>
    </source>
</evidence>
<evidence type="ECO:0000256" key="3">
    <source>
        <dbReference type="ARBA" id="ARBA00022670"/>
    </source>
</evidence>
<dbReference type="GO" id="GO:0046872">
    <property type="term" value="F:metal ion binding"/>
    <property type="evidence" value="ECO:0007669"/>
    <property type="project" value="UniProtKB-KW"/>
</dbReference>
<evidence type="ECO:0000313" key="12">
    <source>
        <dbReference type="Proteomes" id="UP000217944"/>
    </source>
</evidence>
<evidence type="ECO:0000259" key="9">
    <source>
        <dbReference type="Pfam" id="PF00675"/>
    </source>
</evidence>
<sequence length="408" mass="47540">MMLPKFYEHKLENGLEIIAIPMNKGSNVITSNIFYKVGSRNEILGKTGIAHMLEHMNFKSTKNLKEGEFDKIVKSLGGVDNASTGFDYTHYYIKTSSTYLDKTFYLFSEVMANLNLTDDEFQRERKVVYEERLWRVDNNPIGYLYFRLFNNTFIYHPYHWTPIGFKDDILNWTIDDIREFHSIYYQPKNAFLLVAGDIEPNEVFKSAEKYFSEIKNTKELPRFHFNEPELDGDKFIEIKRETQVNIVALAFHIPSFNHEDQIILSALTEMLSSGKSGILKEKLKYQKELVSEIYAYNMELIDKGVYLALAVCNPGIDPHKVEKEIKKILLNFKPTKKLLKKIINNTKLDFITSMESSSSVSNIFGDYFAKGDITPLLNYEENISKLKLQDFENIKKYFEKGVSIILRN</sequence>
<organism evidence="11 12">
    <name type="scientific">Lebetimonas natsushimae</name>
    <dbReference type="NCBI Taxonomy" id="1936991"/>
    <lineage>
        <taxon>Bacteria</taxon>
        <taxon>Pseudomonadati</taxon>
        <taxon>Campylobacterota</taxon>
        <taxon>Epsilonproteobacteria</taxon>
        <taxon>Nautiliales</taxon>
        <taxon>Nautiliaceae</taxon>
        <taxon>Lebetimonas</taxon>
    </lineage>
</organism>
<keyword evidence="5" id="KW-0378">Hydrolase</keyword>
<dbReference type="Gene3D" id="3.30.830.10">
    <property type="entry name" value="Metalloenzyme, LuxS/M16 peptidase-like"/>
    <property type="match status" value="2"/>
</dbReference>
<dbReference type="Pfam" id="PF00675">
    <property type="entry name" value="Peptidase_M16"/>
    <property type="match status" value="1"/>
</dbReference>
<dbReference type="SUPFAM" id="SSF63411">
    <property type="entry name" value="LuxS/MPP-like metallohydrolase"/>
    <property type="match status" value="2"/>
</dbReference>
<dbReference type="Pfam" id="PF05193">
    <property type="entry name" value="Peptidase_M16_C"/>
    <property type="match status" value="1"/>
</dbReference>
<dbReference type="InterPro" id="IPR007863">
    <property type="entry name" value="Peptidase_M16_C"/>
</dbReference>
<feature type="domain" description="Peptidase M16 C-terminal" evidence="10">
    <location>
        <begin position="171"/>
        <end position="344"/>
    </location>
</feature>
<dbReference type="InterPro" id="IPR011249">
    <property type="entry name" value="Metalloenz_LuxS/M16"/>
</dbReference>
<keyword evidence="7" id="KW-0482">Metalloprotease</keyword>
<dbReference type="AlphaFoldDB" id="A0A292YHW3"/>
<accession>A0A292YHW3</accession>
<dbReference type="EMBL" id="BDME01000006">
    <property type="protein sequence ID" value="GAX88265.1"/>
    <property type="molecule type" value="Genomic_DNA"/>
</dbReference>
<dbReference type="PROSITE" id="PS00143">
    <property type="entry name" value="INSULINASE"/>
    <property type="match status" value="1"/>
</dbReference>
<reference evidence="11 12" key="1">
    <citation type="journal article" date="2017" name="Syst. Appl. Microbiol.">
        <title>Lebetimonas natsushimae sp. nov., a novel strictly anaerobic, moderately thermophilic chemoautotroph isolated from a deep-sea hydrothermal vent polychaete nest in the Mid-Okinawa Trough.</title>
        <authorList>
            <person name="Nagata R."/>
            <person name="Takaki Y."/>
            <person name="Tame A."/>
            <person name="Nunoura T."/>
            <person name="Muto H."/>
            <person name="Mino S."/>
            <person name="Sawayama S."/>
            <person name="Takai K."/>
            <person name="Nakagawa S."/>
        </authorList>
    </citation>
    <scope>NUCLEOTIDE SEQUENCE [LARGE SCALE GENOMIC DNA]</scope>
    <source>
        <strain evidence="11 12">HS1857</strain>
    </source>
</reference>
<keyword evidence="3" id="KW-0645">Protease</keyword>
<evidence type="ECO:0000256" key="4">
    <source>
        <dbReference type="ARBA" id="ARBA00022723"/>
    </source>
</evidence>
<dbReference type="InterPro" id="IPR050626">
    <property type="entry name" value="Peptidase_M16"/>
</dbReference>
<dbReference type="InterPro" id="IPR011765">
    <property type="entry name" value="Pept_M16_N"/>
</dbReference>
<keyword evidence="12" id="KW-1185">Reference proteome</keyword>
<dbReference type="PANTHER" id="PTHR43690">
    <property type="entry name" value="NARDILYSIN"/>
    <property type="match status" value="1"/>
</dbReference>
<evidence type="ECO:0000313" key="11">
    <source>
        <dbReference type="EMBL" id="GAX88265.1"/>
    </source>
</evidence>
<dbReference type="PANTHER" id="PTHR43690:SF17">
    <property type="entry name" value="PROTEIN YHJJ"/>
    <property type="match status" value="1"/>
</dbReference>
<dbReference type="InterPro" id="IPR001431">
    <property type="entry name" value="Pept_M16_Zn_BS"/>
</dbReference>
<evidence type="ECO:0008006" key="13">
    <source>
        <dbReference type="Google" id="ProtNLM"/>
    </source>
</evidence>
<gene>
    <name evidence="11" type="ORF">LNAT_P1560</name>
</gene>
<evidence type="ECO:0000256" key="5">
    <source>
        <dbReference type="ARBA" id="ARBA00022801"/>
    </source>
</evidence>
<evidence type="ECO:0000259" key="10">
    <source>
        <dbReference type="Pfam" id="PF05193"/>
    </source>
</evidence>
<keyword evidence="6" id="KW-0862">Zinc</keyword>
<dbReference type="GO" id="GO:0004222">
    <property type="term" value="F:metalloendopeptidase activity"/>
    <property type="evidence" value="ECO:0007669"/>
    <property type="project" value="InterPro"/>
</dbReference>
<evidence type="ECO:0000256" key="1">
    <source>
        <dbReference type="ARBA" id="ARBA00001947"/>
    </source>
</evidence>
<comment type="caution">
    <text evidence="11">The sequence shown here is derived from an EMBL/GenBank/DDBJ whole genome shotgun (WGS) entry which is preliminary data.</text>
</comment>
<evidence type="ECO:0000256" key="7">
    <source>
        <dbReference type="ARBA" id="ARBA00023049"/>
    </source>
</evidence>
<comment type="cofactor">
    <cofactor evidence="1">
        <name>Zn(2+)</name>
        <dbReference type="ChEBI" id="CHEBI:29105"/>
    </cofactor>
</comment>
<dbReference type="GO" id="GO:0006508">
    <property type="term" value="P:proteolysis"/>
    <property type="evidence" value="ECO:0007669"/>
    <property type="project" value="UniProtKB-KW"/>
</dbReference>
<keyword evidence="4" id="KW-0479">Metal-binding</keyword>
<evidence type="ECO:0000256" key="6">
    <source>
        <dbReference type="ARBA" id="ARBA00022833"/>
    </source>
</evidence>
<comment type="similarity">
    <text evidence="2 8">Belongs to the peptidase M16 family.</text>
</comment>
<protein>
    <recommendedName>
        <fullName evidence="13">Zinc protease</fullName>
    </recommendedName>
</protein>
<proteinExistence type="inferred from homology"/>
<name>A0A292YHW3_9BACT</name>